<evidence type="ECO:0000313" key="2">
    <source>
        <dbReference type="EMBL" id="KAH1096103.1"/>
    </source>
</evidence>
<accession>A0A9D3VSY2</accession>
<feature type="compositionally biased region" description="Basic residues" evidence="1">
    <location>
        <begin position="118"/>
        <end position="132"/>
    </location>
</feature>
<reference evidence="2 3" key="1">
    <citation type="journal article" date="2021" name="Plant Biotechnol. J.">
        <title>Multi-omics assisted identification of the key and species-specific regulatory components of drought-tolerant mechanisms in Gossypium stocksii.</title>
        <authorList>
            <person name="Yu D."/>
            <person name="Ke L."/>
            <person name="Zhang D."/>
            <person name="Wu Y."/>
            <person name="Sun Y."/>
            <person name="Mei J."/>
            <person name="Sun J."/>
            <person name="Sun Y."/>
        </authorList>
    </citation>
    <scope>NUCLEOTIDE SEQUENCE [LARGE SCALE GENOMIC DNA]</scope>
    <source>
        <strain evidence="3">cv. E1</strain>
        <tissue evidence="2">Leaf</tissue>
    </source>
</reference>
<name>A0A9D3VSY2_9ROSI</name>
<proteinExistence type="predicted"/>
<evidence type="ECO:0000313" key="3">
    <source>
        <dbReference type="Proteomes" id="UP000828251"/>
    </source>
</evidence>
<dbReference type="Proteomes" id="UP000828251">
    <property type="component" value="Unassembled WGS sequence"/>
</dbReference>
<feature type="region of interest" description="Disordered" evidence="1">
    <location>
        <begin position="38"/>
        <end position="70"/>
    </location>
</feature>
<dbReference type="AlphaFoldDB" id="A0A9D3VSY2"/>
<sequence>MSQGMVVFFLRDTSEGVGESIEGKREQGCRSRPLTCKPLAKVMPQQSPKKRRRSHQGDSQMQILRESKPTHQLQLPYAGFGAMTSEPSKFILVRIYEGTNTISKEDQRGIAKKENKTRLVRRKPLQRSRGRT</sequence>
<dbReference type="EMBL" id="JAIQCV010000005">
    <property type="protein sequence ID" value="KAH1096103.1"/>
    <property type="molecule type" value="Genomic_DNA"/>
</dbReference>
<feature type="compositionally biased region" description="Basic and acidic residues" evidence="1">
    <location>
        <begin position="106"/>
        <end position="117"/>
    </location>
</feature>
<comment type="caution">
    <text evidence="2">The sequence shown here is derived from an EMBL/GenBank/DDBJ whole genome shotgun (WGS) entry which is preliminary data.</text>
</comment>
<dbReference type="OrthoDB" id="10550525at2759"/>
<feature type="region of interest" description="Disordered" evidence="1">
    <location>
        <begin position="106"/>
        <end position="132"/>
    </location>
</feature>
<protein>
    <submittedName>
        <fullName evidence="2">Uncharacterized protein</fullName>
    </submittedName>
</protein>
<organism evidence="2 3">
    <name type="scientific">Gossypium stocksii</name>
    <dbReference type="NCBI Taxonomy" id="47602"/>
    <lineage>
        <taxon>Eukaryota</taxon>
        <taxon>Viridiplantae</taxon>
        <taxon>Streptophyta</taxon>
        <taxon>Embryophyta</taxon>
        <taxon>Tracheophyta</taxon>
        <taxon>Spermatophyta</taxon>
        <taxon>Magnoliopsida</taxon>
        <taxon>eudicotyledons</taxon>
        <taxon>Gunneridae</taxon>
        <taxon>Pentapetalae</taxon>
        <taxon>rosids</taxon>
        <taxon>malvids</taxon>
        <taxon>Malvales</taxon>
        <taxon>Malvaceae</taxon>
        <taxon>Malvoideae</taxon>
        <taxon>Gossypium</taxon>
    </lineage>
</organism>
<keyword evidence="3" id="KW-1185">Reference proteome</keyword>
<evidence type="ECO:0000256" key="1">
    <source>
        <dbReference type="SAM" id="MobiDB-lite"/>
    </source>
</evidence>
<gene>
    <name evidence="2" type="ORF">J1N35_013024</name>
</gene>